<dbReference type="Gene3D" id="3.30.470.20">
    <property type="entry name" value="ATP-grasp fold, B domain"/>
    <property type="match status" value="1"/>
</dbReference>
<dbReference type="RefSeq" id="WP_043874449.1">
    <property type="nucleotide sequence ID" value="NZ_CCVW01000002.1"/>
</dbReference>
<dbReference type="GO" id="GO:0018169">
    <property type="term" value="F:ribosomal S6-glutamic acid ligase activity"/>
    <property type="evidence" value="ECO:0007669"/>
    <property type="project" value="TreeGrafter"/>
</dbReference>
<feature type="domain" description="ATP-grasp" evidence="3">
    <location>
        <begin position="286"/>
        <end position="475"/>
    </location>
</feature>
<keyword evidence="2" id="KW-0067">ATP-binding</keyword>
<proteinExistence type="predicted"/>
<organism evidence="4 5">
    <name type="scientific">Legionella massiliensis</name>
    <dbReference type="NCBI Taxonomy" id="1034943"/>
    <lineage>
        <taxon>Bacteria</taxon>
        <taxon>Pseudomonadati</taxon>
        <taxon>Pseudomonadota</taxon>
        <taxon>Gammaproteobacteria</taxon>
        <taxon>Legionellales</taxon>
        <taxon>Legionellaceae</taxon>
        <taxon>Legionella</taxon>
    </lineage>
</organism>
<name>A0A078L1W0_9GAMM</name>
<dbReference type="PANTHER" id="PTHR21621">
    <property type="entry name" value="RIBOSOMAL PROTEIN S6 MODIFICATION PROTEIN"/>
    <property type="match status" value="1"/>
</dbReference>
<dbReference type="EMBL" id="CCSB01000002">
    <property type="protein sequence ID" value="CDZ78008.1"/>
    <property type="molecule type" value="Genomic_DNA"/>
</dbReference>
<keyword evidence="1" id="KW-0464">Manganese</keyword>
<accession>A0A078L1W0</accession>
<dbReference type="Proteomes" id="UP000044071">
    <property type="component" value="Unassembled WGS sequence"/>
</dbReference>
<keyword evidence="2" id="KW-0547">Nucleotide-binding</keyword>
<dbReference type="eggNOG" id="COG0189">
    <property type="taxonomic scope" value="Bacteria"/>
</dbReference>
<dbReference type="GO" id="GO:0005737">
    <property type="term" value="C:cytoplasm"/>
    <property type="evidence" value="ECO:0007669"/>
    <property type="project" value="TreeGrafter"/>
</dbReference>
<dbReference type="OrthoDB" id="9800957at2"/>
<dbReference type="PANTHER" id="PTHR21621:SF0">
    <property type="entry name" value="BETA-CITRYLGLUTAMATE SYNTHASE B-RELATED"/>
    <property type="match status" value="1"/>
</dbReference>
<reference evidence="4 5" key="1">
    <citation type="submission" date="2014-06" db="EMBL/GenBank/DDBJ databases">
        <authorList>
            <person name="Urmite Genomes Urmite Genomes"/>
        </authorList>
    </citation>
    <scope>NUCLEOTIDE SEQUENCE [LARGE SCALE GENOMIC DNA]</scope>
</reference>
<dbReference type="Gene3D" id="3.40.50.20">
    <property type="match status" value="1"/>
</dbReference>
<protein>
    <submittedName>
        <fullName evidence="4">Carbamoyl phosphate synthase-like protein</fullName>
    </submittedName>
</protein>
<evidence type="ECO:0000313" key="4">
    <source>
        <dbReference type="EMBL" id="CDZ78008.1"/>
    </source>
</evidence>
<dbReference type="PROSITE" id="PS50975">
    <property type="entry name" value="ATP_GRASP"/>
    <property type="match status" value="1"/>
</dbReference>
<dbReference type="GO" id="GO:0009432">
    <property type="term" value="P:SOS response"/>
    <property type="evidence" value="ECO:0007669"/>
    <property type="project" value="TreeGrafter"/>
</dbReference>
<dbReference type="InterPro" id="IPR011761">
    <property type="entry name" value="ATP-grasp"/>
</dbReference>
<keyword evidence="5" id="KW-1185">Reference proteome</keyword>
<dbReference type="STRING" id="1034943.BN59_02305"/>
<dbReference type="Pfam" id="PF08443">
    <property type="entry name" value="RimK"/>
    <property type="match status" value="1"/>
</dbReference>
<dbReference type="InterPro" id="IPR025839">
    <property type="entry name" value="RLAN_dom"/>
</dbReference>
<dbReference type="SUPFAM" id="SSF56059">
    <property type="entry name" value="Glutathione synthetase ATP-binding domain-like"/>
    <property type="match status" value="1"/>
</dbReference>
<dbReference type="InterPro" id="IPR013815">
    <property type="entry name" value="ATP_grasp_subdomain_1"/>
</dbReference>
<evidence type="ECO:0000256" key="2">
    <source>
        <dbReference type="PROSITE-ProRule" id="PRU00409"/>
    </source>
</evidence>
<dbReference type="Pfam" id="PF14401">
    <property type="entry name" value="RLAN"/>
    <property type="match status" value="1"/>
</dbReference>
<dbReference type="InterPro" id="IPR013651">
    <property type="entry name" value="ATP-grasp_RimK-type"/>
</dbReference>
<sequence length="485" mass="56146">MQTIIVTDDTTNWNFLSPLANIVNATNYLSKEEYHQCGSLRVINLCRSYNHQTIGYYVSLLAQARDHRIIPSVDSIQDVLSSSLSKFISQDVDDEIQHSLHDIKTDEFILSLYFGQNMAKRHATLAKKLHGLFPLPLLRFSFEKKKQWRIKELKILSFEDIPAHHIEFLQEAAESYLSKKRFHHWRKKQRFHDLAILVDPAEPNAPSNKKALDIFADIGESMGLNVDFIERTDSKSIAEYDALFIRATTSVNHYTYRMARRAEQENLVVIDDPQSIVKCSNKVYLAELMRSHQILTPPTTFISKYDKVIPEIEFPCVLKRPDSAFSHGVIKLEDEKALQKSLTQFFKISDLVLIQPFIPTEYDWRIGVLDNKPIFACRYFMAENHWQIYNWDAMNEKIVEGDHETMPLHAVPEGVIKTALKSTRLIGDSLYGVDIKSHGDKHYVIEVNDNPNIDFGVEDQILGESLYEQVMTVFLQRIRRKHGYV</sequence>
<dbReference type="GO" id="GO:0046872">
    <property type="term" value="F:metal ion binding"/>
    <property type="evidence" value="ECO:0007669"/>
    <property type="project" value="InterPro"/>
</dbReference>
<evidence type="ECO:0000313" key="5">
    <source>
        <dbReference type="Proteomes" id="UP000044071"/>
    </source>
</evidence>
<dbReference type="Gene3D" id="3.30.1490.20">
    <property type="entry name" value="ATP-grasp fold, A domain"/>
    <property type="match status" value="1"/>
</dbReference>
<evidence type="ECO:0000259" key="3">
    <source>
        <dbReference type="PROSITE" id="PS50975"/>
    </source>
</evidence>
<evidence type="ECO:0000256" key="1">
    <source>
        <dbReference type="ARBA" id="ARBA00023211"/>
    </source>
</evidence>
<dbReference type="AlphaFoldDB" id="A0A078L1W0"/>
<dbReference type="GO" id="GO:0005524">
    <property type="term" value="F:ATP binding"/>
    <property type="evidence" value="ECO:0007669"/>
    <property type="project" value="UniProtKB-UniRule"/>
</dbReference>
<gene>
    <name evidence="4" type="ORF">BN59_02305</name>
</gene>